<dbReference type="CDD" id="cd00090">
    <property type="entry name" value="HTH_ARSR"/>
    <property type="match status" value="1"/>
</dbReference>
<protein>
    <submittedName>
        <fullName evidence="2">DNA-binding transcriptional regulator, MarR family</fullName>
    </submittedName>
</protein>
<dbReference type="GO" id="GO:0003700">
    <property type="term" value="F:DNA-binding transcription factor activity"/>
    <property type="evidence" value="ECO:0007669"/>
    <property type="project" value="InterPro"/>
</dbReference>
<dbReference type="Gene3D" id="1.10.10.10">
    <property type="entry name" value="Winged helix-like DNA-binding domain superfamily/Winged helix DNA-binding domain"/>
    <property type="match status" value="1"/>
</dbReference>
<dbReference type="InterPro" id="IPR000835">
    <property type="entry name" value="HTH_MarR-typ"/>
</dbReference>
<dbReference type="InterPro" id="IPR011991">
    <property type="entry name" value="ArsR-like_HTH"/>
</dbReference>
<organism evidence="2 3">
    <name type="scientific">Fulvimarina manganoxydans</name>
    <dbReference type="NCBI Taxonomy" id="937218"/>
    <lineage>
        <taxon>Bacteria</taxon>
        <taxon>Pseudomonadati</taxon>
        <taxon>Pseudomonadota</taxon>
        <taxon>Alphaproteobacteria</taxon>
        <taxon>Hyphomicrobiales</taxon>
        <taxon>Aurantimonadaceae</taxon>
        <taxon>Fulvimarina</taxon>
    </lineage>
</organism>
<evidence type="ECO:0000313" key="3">
    <source>
        <dbReference type="Proteomes" id="UP000192656"/>
    </source>
</evidence>
<dbReference type="GO" id="GO:0003677">
    <property type="term" value="F:DNA binding"/>
    <property type="evidence" value="ECO:0007669"/>
    <property type="project" value="UniProtKB-KW"/>
</dbReference>
<reference evidence="2 3" key="1">
    <citation type="submission" date="2017-04" db="EMBL/GenBank/DDBJ databases">
        <authorList>
            <person name="Afonso C.L."/>
            <person name="Miller P.J."/>
            <person name="Scott M.A."/>
            <person name="Spackman E."/>
            <person name="Goraichik I."/>
            <person name="Dimitrov K.M."/>
            <person name="Suarez D.L."/>
            <person name="Swayne D.E."/>
        </authorList>
    </citation>
    <scope>NUCLEOTIDE SEQUENCE [LARGE SCALE GENOMIC DNA]</scope>
    <source>
        <strain evidence="2 3">CGMCC 1.10972</strain>
    </source>
</reference>
<dbReference type="GO" id="GO:0006950">
    <property type="term" value="P:response to stress"/>
    <property type="evidence" value="ECO:0007669"/>
    <property type="project" value="TreeGrafter"/>
</dbReference>
<dbReference type="InterPro" id="IPR036388">
    <property type="entry name" value="WH-like_DNA-bd_sf"/>
</dbReference>
<dbReference type="InterPro" id="IPR036390">
    <property type="entry name" value="WH_DNA-bd_sf"/>
</dbReference>
<dbReference type="SMART" id="SM00347">
    <property type="entry name" value="HTH_MARR"/>
    <property type="match status" value="1"/>
</dbReference>
<dbReference type="STRING" id="937218.SAMN06297251_10937"/>
<dbReference type="PROSITE" id="PS50995">
    <property type="entry name" value="HTH_MARR_2"/>
    <property type="match status" value="1"/>
</dbReference>
<dbReference type="SUPFAM" id="SSF46785">
    <property type="entry name" value="Winged helix' DNA-binding domain"/>
    <property type="match status" value="1"/>
</dbReference>
<sequence length="161" mass="17552">MSSSAQQPNISAAASPQSRAFVPSLVNIMKSGRALITLRLAEIGLHSGQDHLLVALDPNGAPQLVSQLAEATGVRASTTSKMLDRLELKGLVTRRSDGPDRRHTMVSLTPEGIALRAEVETLWENVEAYIMRGCADGEEEDVRHAASRLDALMTERLRRLR</sequence>
<dbReference type="OrthoDB" id="7906080at2"/>
<dbReference type="Pfam" id="PF12802">
    <property type="entry name" value="MarR_2"/>
    <property type="match status" value="1"/>
</dbReference>
<dbReference type="InterPro" id="IPR039422">
    <property type="entry name" value="MarR/SlyA-like"/>
</dbReference>
<name>A0A1W2C8S7_9HYPH</name>
<dbReference type="PRINTS" id="PR00598">
    <property type="entry name" value="HTHMARR"/>
</dbReference>
<gene>
    <name evidence="2" type="ORF">SAMN06297251_10937</name>
</gene>
<accession>A0A1W2C8S7</accession>
<evidence type="ECO:0000313" key="2">
    <source>
        <dbReference type="EMBL" id="SMC81645.1"/>
    </source>
</evidence>
<feature type="domain" description="HTH marR-type" evidence="1">
    <location>
        <begin position="18"/>
        <end position="151"/>
    </location>
</feature>
<keyword evidence="2" id="KW-0238">DNA-binding</keyword>
<dbReference type="Proteomes" id="UP000192656">
    <property type="component" value="Unassembled WGS sequence"/>
</dbReference>
<proteinExistence type="predicted"/>
<dbReference type="PANTHER" id="PTHR33164">
    <property type="entry name" value="TRANSCRIPTIONAL REGULATOR, MARR FAMILY"/>
    <property type="match status" value="1"/>
</dbReference>
<keyword evidence="3" id="KW-1185">Reference proteome</keyword>
<dbReference type="EMBL" id="FWXR01000009">
    <property type="protein sequence ID" value="SMC81645.1"/>
    <property type="molecule type" value="Genomic_DNA"/>
</dbReference>
<evidence type="ECO:0000259" key="1">
    <source>
        <dbReference type="PROSITE" id="PS50995"/>
    </source>
</evidence>
<dbReference type="PANTHER" id="PTHR33164:SF43">
    <property type="entry name" value="HTH-TYPE TRANSCRIPTIONAL REPRESSOR YETL"/>
    <property type="match status" value="1"/>
</dbReference>
<dbReference type="AlphaFoldDB" id="A0A1W2C8S7"/>